<dbReference type="RefSeq" id="WP_106611110.1">
    <property type="nucleotide sequence ID" value="NZ_JAUSTO010000004.1"/>
</dbReference>
<organism evidence="15 16">
    <name type="scientific">Moryella indoligenes</name>
    <dbReference type="NCBI Taxonomy" id="371674"/>
    <lineage>
        <taxon>Bacteria</taxon>
        <taxon>Bacillati</taxon>
        <taxon>Bacillota</taxon>
        <taxon>Clostridia</taxon>
        <taxon>Lachnospirales</taxon>
        <taxon>Lachnospiraceae</taxon>
        <taxon>Moryella</taxon>
    </lineage>
</organism>
<dbReference type="Gene3D" id="3.40.50.300">
    <property type="entry name" value="P-loop containing nucleotide triphosphate hydrolases"/>
    <property type="match status" value="1"/>
</dbReference>
<evidence type="ECO:0000256" key="8">
    <source>
        <dbReference type="ARBA" id="ARBA00022840"/>
    </source>
</evidence>
<accession>A0AAE4AKQ5</accession>
<gene>
    <name evidence="12" type="primary">recF</name>
    <name evidence="15" type="ORF">J2S20_000960</name>
</gene>
<dbReference type="NCBIfam" id="TIGR00611">
    <property type="entry name" value="recf"/>
    <property type="match status" value="1"/>
</dbReference>
<evidence type="ECO:0000256" key="11">
    <source>
        <dbReference type="ARBA" id="ARBA00023236"/>
    </source>
</evidence>
<evidence type="ECO:0000256" key="13">
    <source>
        <dbReference type="RuleBase" id="RU000578"/>
    </source>
</evidence>
<keyword evidence="8 12" id="KW-0067">ATP-binding</keyword>
<dbReference type="InterPro" id="IPR027417">
    <property type="entry name" value="P-loop_NTPase"/>
</dbReference>
<keyword evidence="10 12" id="KW-0234">DNA repair</keyword>
<keyword evidence="6 12" id="KW-0547">Nucleotide-binding</keyword>
<evidence type="ECO:0000313" key="16">
    <source>
        <dbReference type="Proteomes" id="UP001241537"/>
    </source>
</evidence>
<name>A0AAE4AKQ5_9FIRM</name>
<dbReference type="InterPro" id="IPR003395">
    <property type="entry name" value="RecF/RecN/SMC_N"/>
</dbReference>
<dbReference type="GO" id="GO:0006260">
    <property type="term" value="P:DNA replication"/>
    <property type="evidence" value="ECO:0007669"/>
    <property type="project" value="UniProtKB-UniRule"/>
</dbReference>
<dbReference type="Proteomes" id="UP001241537">
    <property type="component" value="Unassembled WGS sequence"/>
</dbReference>
<dbReference type="GO" id="GO:0006302">
    <property type="term" value="P:double-strand break repair"/>
    <property type="evidence" value="ECO:0007669"/>
    <property type="project" value="TreeGrafter"/>
</dbReference>
<proteinExistence type="inferred from homology"/>
<keyword evidence="4 12" id="KW-0963">Cytoplasm</keyword>
<evidence type="ECO:0000313" key="15">
    <source>
        <dbReference type="EMBL" id="MDQ0152275.1"/>
    </source>
</evidence>
<comment type="subcellular location">
    <subcellularLocation>
        <location evidence="1 12 13">Cytoplasm</location>
    </subcellularLocation>
</comment>
<evidence type="ECO:0000256" key="2">
    <source>
        <dbReference type="ARBA" id="ARBA00008016"/>
    </source>
</evidence>
<keyword evidence="5 12" id="KW-0235">DNA replication</keyword>
<keyword evidence="9 12" id="KW-0238">DNA-binding</keyword>
<comment type="caution">
    <text evidence="15">The sequence shown here is derived from an EMBL/GenBank/DDBJ whole genome shotgun (WGS) entry which is preliminary data.</text>
</comment>
<evidence type="ECO:0000256" key="3">
    <source>
        <dbReference type="ARBA" id="ARBA00020170"/>
    </source>
</evidence>
<evidence type="ECO:0000256" key="10">
    <source>
        <dbReference type="ARBA" id="ARBA00023204"/>
    </source>
</evidence>
<feature type="domain" description="RecF/RecN/SMC N-terminal" evidence="14">
    <location>
        <begin position="3"/>
        <end position="352"/>
    </location>
</feature>
<reference evidence="15" key="1">
    <citation type="submission" date="2023-07" db="EMBL/GenBank/DDBJ databases">
        <title>Genomic Encyclopedia of Type Strains, Phase IV (KMG-IV): sequencing the most valuable type-strain genomes for metagenomic binning, comparative biology and taxonomic classification.</title>
        <authorList>
            <person name="Goeker M."/>
        </authorList>
    </citation>
    <scope>NUCLEOTIDE SEQUENCE</scope>
    <source>
        <strain evidence="15">DSM 19659</strain>
    </source>
</reference>
<evidence type="ECO:0000256" key="5">
    <source>
        <dbReference type="ARBA" id="ARBA00022705"/>
    </source>
</evidence>
<keyword evidence="11 12" id="KW-0742">SOS response</keyword>
<dbReference type="PANTHER" id="PTHR32182">
    <property type="entry name" value="DNA REPLICATION AND REPAIR PROTEIN RECF"/>
    <property type="match status" value="1"/>
</dbReference>
<evidence type="ECO:0000256" key="6">
    <source>
        <dbReference type="ARBA" id="ARBA00022741"/>
    </source>
</evidence>
<dbReference type="GO" id="GO:0009432">
    <property type="term" value="P:SOS response"/>
    <property type="evidence" value="ECO:0007669"/>
    <property type="project" value="UniProtKB-UniRule"/>
</dbReference>
<keyword evidence="16" id="KW-1185">Reference proteome</keyword>
<dbReference type="Gene3D" id="1.20.1050.90">
    <property type="entry name" value="RecF/RecN/SMC, N-terminal domain"/>
    <property type="match status" value="1"/>
</dbReference>
<evidence type="ECO:0000256" key="7">
    <source>
        <dbReference type="ARBA" id="ARBA00022763"/>
    </source>
</evidence>
<comment type="similarity">
    <text evidence="2 12 13">Belongs to the RecF family.</text>
</comment>
<feature type="binding site" evidence="12">
    <location>
        <begin position="30"/>
        <end position="37"/>
    </location>
    <ligand>
        <name>ATP</name>
        <dbReference type="ChEBI" id="CHEBI:30616"/>
    </ligand>
</feature>
<evidence type="ECO:0000256" key="1">
    <source>
        <dbReference type="ARBA" id="ARBA00004496"/>
    </source>
</evidence>
<dbReference type="AlphaFoldDB" id="A0AAE4AKQ5"/>
<dbReference type="GO" id="GO:0003697">
    <property type="term" value="F:single-stranded DNA binding"/>
    <property type="evidence" value="ECO:0007669"/>
    <property type="project" value="UniProtKB-UniRule"/>
</dbReference>
<dbReference type="PANTHER" id="PTHR32182:SF0">
    <property type="entry name" value="DNA REPLICATION AND REPAIR PROTEIN RECF"/>
    <property type="match status" value="1"/>
</dbReference>
<evidence type="ECO:0000256" key="12">
    <source>
        <dbReference type="HAMAP-Rule" id="MF_00365"/>
    </source>
</evidence>
<protein>
    <recommendedName>
        <fullName evidence="3 12">DNA replication and repair protein RecF</fullName>
    </recommendedName>
</protein>
<dbReference type="EMBL" id="JAUSTO010000004">
    <property type="protein sequence ID" value="MDQ0152275.1"/>
    <property type="molecule type" value="Genomic_DNA"/>
</dbReference>
<dbReference type="GO" id="GO:0005524">
    <property type="term" value="F:ATP binding"/>
    <property type="evidence" value="ECO:0007669"/>
    <property type="project" value="UniProtKB-UniRule"/>
</dbReference>
<evidence type="ECO:0000256" key="9">
    <source>
        <dbReference type="ARBA" id="ARBA00023125"/>
    </source>
</evidence>
<dbReference type="GO" id="GO:0005737">
    <property type="term" value="C:cytoplasm"/>
    <property type="evidence" value="ECO:0007669"/>
    <property type="project" value="UniProtKB-SubCell"/>
</dbReference>
<dbReference type="GO" id="GO:0000731">
    <property type="term" value="P:DNA synthesis involved in DNA repair"/>
    <property type="evidence" value="ECO:0007669"/>
    <property type="project" value="TreeGrafter"/>
</dbReference>
<evidence type="ECO:0000259" key="14">
    <source>
        <dbReference type="Pfam" id="PF02463"/>
    </source>
</evidence>
<dbReference type="InterPro" id="IPR018078">
    <property type="entry name" value="DNA-binding_RecF_CS"/>
</dbReference>
<comment type="function">
    <text evidence="12 13">The RecF protein is involved in DNA metabolism; it is required for DNA replication and normal SOS inducibility. RecF binds preferentially to single-stranded, linear DNA. It also seems to bind ATP.</text>
</comment>
<dbReference type="InterPro" id="IPR042174">
    <property type="entry name" value="RecF_2"/>
</dbReference>
<sequence>MIIESLELKNFRNYKALSLSLDQGTNLLYGNNAQGKTNVLEALYVCAVTKSHRSSKDREMIRFGENEAHIKLKLLKQEIPYRIDIHLKKNAAKGIAVNSIPIRRASELFGILNIVLFSPEDLNIIKNGPAERRKFMDMELCQLNRSYVHEMLSYNRALLQRNKLLKEISFHPELMETLDIWDEQLVRYGSELIRCRRKFIDDLNPIISALYTGITGNEECIELCYDENISEERYRAALLESRESDLRQKISSVGPHRDDIGFFVKKSSEIQNTESQAMDLRKFGSQGQQRTAALSLKLSELELMKKVTGEDPVLLLDDVLSELDTQRQKQLLKVISQTQTVITSTGMENLLKNDFQIDKRFKVTDGAICTVE</sequence>
<keyword evidence="7 12" id="KW-0227">DNA damage</keyword>
<evidence type="ECO:0000256" key="4">
    <source>
        <dbReference type="ARBA" id="ARBA00022490"/>
    </source>
</evidence>
<dbReference type="SUPFAM" id="SSF52540">
    <property type="entry name" value="P-loop containing nucleoside triphosphate hydrolases"/>
    <property type="match status" value="1"/>
</dbReference>
<dbReference type="HAMAP" id="MF_00365">
    <property type="entry name" value="RecF"/>
    <property type="match status" value="1"/>
</dbReference>
<dbReference type="PROSITE" id="PS00618">
    <property type="entry name" value="RECF_2"/>
    <property type="match status" value="1"/>
</dbReference>
<dbReference type="InterPro" id="IPR001238">
    <property type="entry name" value="DNA-binding_RecF"/>
</dbReference>
<dbReference type="Pfam" id="PF02463">
    <property type="entry name" value="SMC_N"/>
    <property type="match status" value="1"/>
</dbReference>